<gene>
    <name evidence="1" type="ORF">O181_050891</name>
</gene>
<dbReference type="Proteomes" id="UP000765509">
    <property type="component" value="Unassembled WGS sequence"/>
</dbReference>
<reference evidence="1" key="1">
    <citation type="submission" date="2021-03" db="EMBL/GenBank/DDBJ databases">
        <title>Draft genome sequence of rust myrtle Austropuccinia psidii MF-1, a brazilian biotype.</title>
        <authorList>
            <person name="Quecine M.C."/>
            <person name="Pachon D.M.R."/>
            <person name="Bonatelli M.L."/>
            <person name="Correr F.H."/>
            <person name="Franceschini L.M."/>
            <person name="Leite T.F."/>
            <person name="Margarido G.R.A."/>
            <person name="Almeida C.A."/>
            <person name="Ferrarezi J.A."/>
            <person name="Labate C.A."/>
        </authorList>
    </citation>
    <scope>NUCLEOTIDE SEQUENCE</scope>
    <source>
        <strain evidence="1">MF-1</strain>
    </source>
</reference>
<comment type="caution">
    <text evidence="1">The sequence shown here is derived from an EMBL/GenBank/DDBJ whole genome shotgun (WGS) entry which is preliminary data.</text>
</comment>
<protein>
    <submittedName>
        <fullName evidence="1">Uncharacterized protein</fullName>
    </submittedName>
</protein>
<organism evidence="1 2">
    <name type="scientific">Austropuccinia psidii MF-1</name>
    <dbReference type="NCBI Taxonomy" id="1389203"/>
    <lineage>
        <taxon>Eukaryota</taxon>
        <taxon>Fungi</taxon>
        <taxon>Dikarya</taxon>
        <taxon>Basidiomycota</taxon>
        <taxon>Pucciniomycotina</taxon>
        <taxon>Pucciniomycetes</taxon>
        <taxon>Pucciniales</taxon>
        <taxon>Sphaerophragmiaceae</taxon>
        <taxon>Austropuccinia</taxon>
    </lineage>
</organism>
<accession>A0A9Q3E2N9</accession>
<evidence type="ECO:0000313" key="2">
    <source>
        <dbReference type="Proteomes" id="UP000765509"/>
    </source>
</evidence>
<dbReference type="EMBL" id="AVOT02022033">
    <property type="protein sequence ID" value="MBW0511176.1"/>
    <property type="molecule type" value="Genomic_DNA"/>
</dbReference>
<dbReference type="AlphaFoldDB" id="A0A9Q3E2N9"/>
<proteinExistence type="predicted"/>
<keyword evidence="2" id="KW-1185">Reference proteome</keyword>
<sequence>MAEAIQPGAKLGPIGHVISFMANWLPWVFNGIHTITPSNGHFMASGHILPSLAFLADSHFTNPQAFIFKFWAWGVILSSRSLQAPWPSSLVSVPPLSLLGFWPFWAIWAPYGSYGPRSADPILAMDNHGSIVKPWPLAATRSSQPVFPLNSRGFLPSLHTIHTQRCRHGAYMVLYTIMHHFCSAIQWSSFHDPISPSQLKVSNPNTHFEGGLISSSV</sequence>
<evidence type="ECO:0000313" key="1">
    <source>
        <dbReference type="EMBL" id="MBW0511176.1"/>
    </source>
</evidence>
<name>A0A9Q3E2N9_9BASI</name>